<reference evidence="1 2" key="1">
    <citation type="submission" date="2019-04" db="EMBL/GenBank/DDBJ databases">
        <title>Annotation for the trematode Fasciola gigantica.</title>
        <authorList>
            <person name="Choi Y.-J."/>
        </authorList>
    </citation>
    <scope>NUCLEOTIDE SEQUENCE [LARGE SCALE GENOMIC DNA]</scope>
    <source>
        <strain evidence="1">Uganda_cow_1</strain>
    </source>
</reference>
<keyword evidence="2" id="KW-1185">Reference proteome</keyword>
<sequence>MITLQIPFLLMHPSSKCSDFEQIQVIAKRKSPHNEAAEQEDEFTRYEELNLPDVLPVDFSRGQNSQMNIRGASL</sequence>
<organism evidence="1 2">
    <name type="scientific">Fasciola gigantica</name>
    <name type="common">Giant liver fluke</name>
    <dbReference type="NCBI Taxonomy" id="46835"/>
    <lineage>
        <taxon>Eukaryota</taxon>
        <taxon>Metazoa</taxon>
        <taxon>Spiralia</taxon>
        <taxon>Lophotrochozoa</taxon>
        <taxon>Platyhelminthes</taxon>
        <taxon>Trematoda</taxon>
        <taxon>Digenea</taxon>
        <taxon>Plagiorchiida</taxon>
        <taxon>Echinostomata</taxon>
        <taxon>Echinostomatoidea</taxon>
        <taxon>Fasciolidae</taxon>
        <taxon>Fasciola</taxon>
    </lineage>
</organism>
<proteinExistence type="predicted"/>
<dbReference type="EMBL" id="SUNJ01000457">
    <property type="protein sequence ID" value="TPP67641.1"/>
    <property type="molecule type" value="Genomic_DNA"/>
</dbReference>
<accession>A0A504Z5F6</accession>
<gene>
    <name evidence="1" type="ORF">FGIG_04021</name>
</gene>
<dbReference type="AlphaFoldDB" id="A0A504Z5F6"/>
<evidence type="ECO:0000313" key="2">
    <source>
        <dbReference type="Proteomes" id="UP000316759"/>
    </source>
</evidence>
<evidence type="ECO:0000313" key="1">
    <source>
        <dbReference type="EMBL" id="TPP67641.1"/>
    </source>
</evidence>
<protein>
    <submittedName>
        <fullName evidence="1">Uncharacterized protein</fullName>
    </submittedName>
</protein>
<dbReference type="Proteomes" id="UP000316759">
    <property type="component" value="Unassembled WGS sequence"/>
</dbReference>
<comment type="caution">
    <text evidence="1">The sequence shown here is derived from an EMBL/GenBank/DDBJ whole genome shotgun (WGS) entry which is preliminary data.</text>
</comment>
<name>A0A504Z5F6_FASGI</name>